<protein>
    <submittedName>
        <fullName evidence="4">Periplasmic binding protein, putative</fullName>
    </submittedName>
</protein>
<dbReference type="Proteomes" id="UP000515908">
    <property type="component" value="Chromosome 22"/>
</dbReference>
<dbReference type="InterPro" id="IPR028082">
    <property type="entry name" value="Peripla_BP_I"/>
</dbReference>
<feature type="domain" description="Receptor-type adenylate cyclase GRESAG 4.1/3 periplasmic binding protein-like" evidence="3">
    <location>
        <begin position="157"/>
        <end position="288"/>
    </location>
</feature>
<dbReference type="Gene3D" id="3.40.50.2300">
    <property type="match status" value="2"/>
</dbReference>
<sequence>MRLCSLLLYGCISVLLFLTVFVLADADTELTEVKLMNLLYSPEATTKPQIRAVLEGFMSVFSNAGNVTADGRKVTLVELPDGDEGRDVVTSVQNVLAAHPDLLALIGPYSDNRLGALMYSGVLQTNSLVAVSPITGSSAVRVPNDHVYFLRADPLTETLVMIQYITATLNAQRVGYMYLQNLSFGDKEYITVQEQLSSMGRDAPIPYISVNNLATTVDEEKFQSFAEQRPQAIIVFGMPGPHTAAFIRKCVTDSRTHDATILASAGLTDVVFETYSSLKLNNASFVPKDKQLVLSCTNTLPSETNYNHIKEFRKDIAKYIADGHSSYSTTDPNVIDNEPNIGELMVAGWISGQIVKKTVDTLAWSRTRRSYQAGLFEQNRYIVGKDYVVGDFGGPCEFEETVESMGGVCNCNQGGRTTYLKTVLANLSVVPLPGTQYTYPSSSCYSDSQVFPRPVNGIVLDITSNEKLNDAVPRCLEVLYCNDSRAQVDLLLLQRVRSGADNHRRGRGSERVHGEPRGGLRGRPLRKRCGHPRSAGD</sequence>
<reference evidence="4 5" key="1">
    <citation type="submission" date="2020-08" db="EMBL/GenBank/DDBJ databases">
        <authorList>
            <person name="Newling K."/>
            <person name="Davey J."/>
            <person name="Forrester S."/>
        </authorList>
    </citation>
    <scope>NUCLEOTIDE SEQUENCE [LARGE SCALE GENOMIC DNA]</scope>
    <source>
        <strain evidence="5">Crithidia deanei Carvalho (ATCC PRA-265)</strain>
    </source>
</reference>
<dbReference type="AlphaFoldDB" id="A0A7G2CPS3"/>
<dbReference type="EMBL" id="LR877166">
    <property type="protein sequence ID" value="CAD2221770.1"/>
    <property type="molecule type" value="Genomic_DNA"/>
</dbReference>
<evidence type="ECO:0000256" key="2">
    <source>
        <dbReference type="SAM" id="SignalP"/>
    </source>
</evidence>
<proteinExistence type="predicted"/>
<dbReference type="VEuPathDB" id="TriTrypDB:ADEAN_000930500"/>
<keyword evidence="5" id="KW-1185">Reference proteome</keyword>
<accession>A0A7G2CPS3</accession>
<feature type="region of interest" description="Disordered" evidence="1">
    <location>
        <begin position="500"/>
        <end position="537"/>
    </location>
</feature>
<gene>
    <name evidence="4" type="ORF">ADEAN_000930500</name>
</gene>
<feature type="chain" id="PRO_5028857573" evidence="2">
    <location>
        <begin position="27"/>
        <end position="537"/>
    </location>
</feature>
<dbReference type="SUPFAM" id="SSF53822">
    <property type="entry name" value="Periplasmic binding protein-like I"/>
    <property type="match status" value="1"/>
</dbReference>
<dbReference type="InterPro" id="IPR057399">
    <property type="entry name" value="GRESAG4.1/3_peripasmic_1"/>
</dbReference>
<feature type="compositionally biased region" description="Basic and acidic residues" evidence="1">
    <location>
        <begin position="500"/>
        <end position="518"/>
    </location>
</feature>
<organism evidence="4 5">
    <name type="scientific">Angomonas deanei</name>
    <dbReference type="NCBI Taxonomy" id="59799"/>
    <lineage>
        <taxon>Eukaryota</taxon>
        <taxon>Discoba</taxon>
        <taxon>Euglenozoa</taxon>
        <taxon>Kinetoplastea</taxon>
        <taxon>Metakinetoplastina</taxon>
        <taxon>Trypanosomatida</taxon>
        <taxon>Trypanosomatidae</taxon>
        <taxon>Strigomonadinae</taxon>
        <taxon>Angomonas</taxon>
    </lineage>
</organism>
<evidence type="ECO:0000313" key="4">
    <source>
        <dbReference type="EMBL" id="CAD2221770.1"/>
    </source>
</evidence>
<keyword evidence="2" id="KW-0732">Signal</keyword>
<evidence type="ECO:0000313" key="5">
    <source>
        <dbReference type="Proteomes" id="UP000515908"/>
    </source>
</evidence>
<name>A0A7G2CPS3_9TRYP</name>
<evidence type="ECO:0000256" key="1">
    <source>
        <dbReference type="SAM" id="MobiDB-lite"/>
    </source>
</evidence>
<feature type="signal peptide" evidence="2">
    <location>
        <begin position="1"/>
        <end position="26"/>
    </location>
</feature>
<evidence type="ECO:0000259" key="3">
    <source>
        <dbReference type="Pfam" id="PF25495"/>
    </source>
</evidence>
<dbReference type="Pfam" id="PF25495">
    <property type="entry name" value="Peripla_BP_A-cyclase_1"/>
    <property type="match status" value="1"/>
</dbReference>